<organism evidence="7 8">
    <name type="scientific">Tessaracoccus rhinocerotis</name>
    <dbReference type="NCBI Taxonomy" id="1689449"/>
    <lineage>
        <taxon>Bacteria</taxon>
        <taxon>Bacillati</taxon>
        <taxon>Actinomycetota</taxon>
        <taxon>Actinomycetes</taxon>
        <taxon>Propionibacteriales</taxon>
        <taxon>Propionibacteriaceae</taxon>
        <taxon>Tessaracoccus</taxon>
    </lineage>
</organism>
<dbReference type="RefSeq" id="WP_143938762.1">
    <property type="nucleotide sequence ID" value="NZ_VKKG01000005.1"/>
</dbReference>
<keyword evidence="4" id="KW-0472">Membrane</keyword>
<sequence>MNKRLLKVVAGAVAIGAALTGCSSDPGNAPGNDTTAQGTDAAQDKGELTIAVFNGWEEGIATSELWKHVLEEQGYSAELSYVDAAPVFAGLASGDYDFTTDVWLPVTHAGYIEEFGDQIVDLSPWFDQAKLTVAVNEDAPIDSLAELADNADLFGNTIVGIEAGAGLTQTMESAVIPGYGLEGMTFQTSSTVAMLAELTAATDAGENIAVTLWEPHWAYEAFPIKNLEDPEGALGGAETIHVYSRTGFADDFPEVAGWLENFEMDGELLYNLEDLLFNQNDTDDYGPLIEQWVEENREYVDGLTS</sequence>
<dbReference type="GO" id="GO:0005275">
    <property type="term" value="F:amine transmembrane transporter activity"/>
    <property type="evidence" value="ECO:0007669"/>
    <property type="project" value="TreeGrafter"/>
</dbReference>
<dbReference type="EMBL" id="VKKG01000005">
    <property type="protein sequence ID" value="TRY17298.1"/>
    <property type="molecule type" value="Genomic_DNA"/>
</dbReference>
<keyword evidence="8" id="KW-1185">Reference proteome</keyword>
<dbReference type="Pfam" id="PF04069">
    <property type="entry name" value="OpuAC"/>
    <property type="match status" value="1"/>
</dbReference>
<dbReference type="GO" id="GO:0015226">
    <property type="term" value="F:carnitine transmembrane transporter activity"/>
    <property type="evidence" value="ECO:0007669"/>
    <property type="project" value="TreeGrafter"/>
</dbReference>
<dbReference type="CDD" id="cd13639">
    <property type="entry name" value="PBP2_OpuAC_like"/>
    <property type="match status" value="1"/>
</dbReference>
<feature type="chain" id="PRO_5038905204" evidence="5">
    <location>
        <begin position="24"/>
        <end position="305"/>
    </location>
</feature>
<dbReference type="SUPFAM" id="SSF53850">
    <property type="entry name" value="Periplasmic binding protein-like II"/>
    <property type="match status" value="1"/>
</dbReference>
<protein>
    <submittedName>
        <fullName evidence="7">Glycine betaine ABC transporter substrate-binding protein</fullName>
    </submittedName>
</protein>
<evidence type="ECO:0000313" key="8">
    <source>
        <dbReference type="Proteomes" id="UP000317638"/>
    </source>
</evidence>
<dbReference type="GO" id="GO:0031460">
    <property type="term" value="P:glycine betaine transport"/>
    <property type="evidence" value="ECO:0007669"/>
    <property type="project" value="TreeGrafter"/>
</dbReference>
<proteinExistence type="predicted"/>
<name>A0A553JXW3_9ACTN</name>
<accession>A0A553JXW3</accession>
<dbReference type="AlphaFoldDB" id="A0A553JXW3"/>
<evidence type="ECO:0000259" key="6">
    <source>
        <dbReference type="Pfam" id="PF04069"/>
    </source>
</evidence>
<keyword evidence="5" id="KW-0732">Signal</keyword>
<gene>
    <name evidence="7" type="ORF">FOJ82_12145</name>
</gene>
<feature type="signal peptide" evidence="5">
    <location>
        <begin position="1"/>
        <end position="23"/>
    </location>
</feature>
<comment type="caution">
    <text evidence="7">The sequence shown here is derived from an EMBL/GenBank/DDBJ whole genome shotgun (WGS) entry which is preliminary data.</text>
</comment>
<dbReference type="PANTHER" id="PTHR47737:SF1">
    <property type="entry name" value="GLYCINE BETAINE_PROLINE BETAINE TRANSPORT SYSTEM PERMEASE PROTEIN PROW"/>
    <property type="match status" value="1"/>
</dbReference>
<evidence type="ECO:0000256" key="2">
    <source>
        <dbReference type="ARBA" id="ARBA00022448"/>
    </source>
</evidence>
<dbReference type="PROSITE" id="PS51257">
    <property type="entry name" value="PROKAR_LIPOPROTEIN"/>
    <property type="match status" value="1"/>
</dbReference>
<dbReference type="GO" id="GO:0015871">
    <property type="term" value="P:choline transport"/>
    <property type="evidence" value="ECO:0007669"/>
    <property type="project" value="TreeGrafter"/>
</dbReference>
<keyword evidence="3" id="KW-1003">Cell membrane</keyword>
<evidence type="ECO:0000256" key="1">
    <source>
        <dbReference type="ARBA" id="ARBA00004236"/>
    </source>
</evidence>
<dbReference type="GO" id="GO:0043190">
    <property type="term" value="C:ATP-binding cassette (ABC) transporter complex"/>
    <property type="evidence" value="ECO:0007669"/>
    <property type="project" value="InterPro"/>
</dbReference>
<keyword evidence="2" id="KW-0813">Transport</keyword>
<evidence type="ECO:0000256" key="5">
    <source>
        <dbReference type="SAM" id="SignalP"/>
    </source>
</evidence>
<evidence type="ECO:0000256" key="3">
    <source>
        <dbReference type="ARBA" id="ARBA00022475"/>
    </source>
</evidence>
<reference evidence="7 8" key="1">
    <citation type="submission" date="2019-07" db="EMBL/GenBank/DDBJ databases">
        <authorList>
            <person name="Zhou L.-Y."/>
        </authorList>
    </citation>
    <scope>NUCLEOTIDE SEQUENCE [LARGE SCALE GENOMIC DNA]</scope>
    <source>
        <strain evidence="7 8">YIM 101269</strain>
    </source>
</reference>
<comment type="subcellular location">
    <subcellularLocation>
        <location evidence="1">Cell membrane</location>
    </subcellularLocation>
</comment>
<dbReference type="PANTHER" id="PTHR47737">
    <property type="entry name" value="GLYCINE BETAINE/PROLINE BETAINE TRANSPORT SYSTEM PERMEASE PROTEIN PROW"/>
    <property type="match status" value="1"/>
</dbReference>
<dbReference type="OrthoDB" id="9787902at2"/>
<evidence type="ECO:0000256" key="4">
    <source>
        <dbReference type="ARBA" id="ARBA00023136"/>
    </source>
</evidence>
<dbReference type="InterPro" id="IPR007210">
    <property type="entry name" value="ABC_Gly_betaine_transp_sub-bd"/>
</dbReference>
<dbReference type="Gene3D" id="3.40.190.10">
    <property type="entry name" value="Periplasmic binding protein-like II"/>
    <property type="match status" value="1"/>
</dbReference>
<evidence type="ECO:0000313" key="7">
    <source>
        <dbReference type="EMBL" id="TRY17298.1"/>
    </source>
</evidence>
<feature type="domain" description="ABC-type glycine betaine transport system substrate-binding" evidence="6">
    <location>
        <begin position="47"/>
        <end position="281"/>
    </location>
</feature>
<dbReference type="Gene3D" id="3.40.190.100">
    <property type="entry name" value="Glycine betaine-binding periplasmic protein, domain 2"/>
    <property type="match status" value="1"/>
</dbReference>
<dbReference type="Proteomes" id="UP000317638">
    <property type="component" value="Unassembled WGS sequence"/>
</dbReference>